<dbReference type="AlphaFoldDB" id="A0A1L9SY81"/>
<organism evidence="3 4">
    <name type="scientific">Aspergillus sydowii CBS 593.65</name>
    <dbReference type="NCBI Taxonomy" id="1036612"/>
    <lineage>
        <taxon>Eukaryota</taxon>
        <taxon>Fungi</taxon>
        <taxon>Dikarya</taxon>
        <taxon>Ascomycota</taxon>
        <taxon>Pezizomycotina</taxon>
        <taxon>Eurotiomycetes</taxon>
        <taxon>Eurotiomycetidae</taxon>
        <taxon>Eurotiales</taxon>
        <taxon>Aspergillaceae</taxon>
        <taxon>Aspergillus</taxon>
        <taxon>Aspergillus subgen. Nidulantes</taxon>
    </lineage>
</organism>
<name>A0A1L9SY81_9EURO</name>
<gene>
    <name evidence="3" type="ORF">ASPSYDRAFT_52609</name>
</gene>
<sequence>MAPTGYKYSSTPQAIDPDLQHASNDTPLVRPNFPHIQTGWYGICAALALSTWLVWRSVVAGGRSDGT</sequence>
<evidence type="ECO:0000313" key="4">
    <source>
        <dbReference type="Proteomes" id="UP000184356"/>
    </source>
</evidence>
<keyword evidence="4" id="KW-1185">Reference proteome</keyword>
<dbReference type="GeneID" id="63764592"/>
<dbReference type="VEuPathDB" id="FungiDB:ASPSYDRAFT_52609"/>
<feature type="transmembrane region" description="Helical" evidence="2">
    <location>
        <begin position="38"/>
        <end position="55"/>
    </location>
</feature>
<keyword evidence="2" id="KW-0472">Membrane</keyword>
<dbReference type="RefSeq" id="XP_040695799.1">
    <property type="nucleotide sequence ID" value="XM_040848519.1"/>
</dbReference>
<feature type="region of interest" description="Disordered" evidence="1">
    <location>
        <begin position="1"/>
        <end position="26"/>
    </location>
</feature>
<keyword evidence="2" id="KW-1133">Transmembrane helix</keyword>
<reference evidence="4" key="1">
    <citation type="journal article" date="2017" name="Genome Biol.">
        <title>Comparative genomics reveals high biological diversity and specific adaptations in the industrially and medically important fungal genus Aspergillus.</title>
        <authorList>
            <person name="de Vries R.P."/>
            <person name="Riley R."/>
            <person name="Wiebenga A."/>
            <person name="Aguilar-Osorio G."/>
            <person name="Amillis S."/>
            <person name="Uchima C.A."/>
            <person name="Anderluh G."/>
            <person name="Asadollahi M."/>
            <person name="Askin M."/>
            <person name="Barry K."/>
            <person name="Battaglia E."/>
            <person name="Bayram O."/>
            <person name="Benocci T."/>
            <person name="Braus-Stromeyer S.A."/>
            <person name="Caldana C."/>
            <person name="Canovas D."/>
            <person name="Cerqueira G.C."/>
            <person name="Chen F."/>
            <person name="Chen W."/>
            <person name="Choi C."/>
            <person name="Clum A."/>
            <person name="Dos Santos R.A."/>
            <person name="Damasio A.R."/>
            <person name="Diallinas G."/>
            <person name="Emri T."/>
            <person name="Fekete E."/>
            <person name="Flipphi M."/>
            <person name="Freyberg S."/>
            <person name="Gallo A."/>
            <person name="Gournas C."/>
            <person name="Habgood R."/>
            <person name="Hainaut M."/>
            <person name="Harispe M.L."/>
            <person name="Henrissat B."/>
            <person name="Hilden K.S."/>
            <person name="Hope R."/>
            <person name="Hossain A."/>
            <person name="Karabika E."/>
            <person name="Karaffa L."/>
            <person name="Karanyi Z."/>
            <person name="Krasevec N."/>
            <person name="Kuo A."/>
            <person name="Kusch H."/>
            <person name="LaButti K."/>
            <person name="Lagendijk E.L."/>
            <person name="Lapidus A."/>
            <person name="Levasseur A."/>
            <person name="Lindquist E."/>
            <person name="Lipzen A."/>
            <person name="Logrieco A.F."/>
            <person name="MacCabe A."/>
            <person name="Maekelae M.R."/>
            <person name="Malavazi I."/>
            <person name="Melin P."/>
            <person name="Meyer V."/>
            <person name="Mielnichuk N."/>
            <person name="Miskei M."/>
            <person name="Molnar A.P."/>
            <person name="Mule G."/>
            <person name="Ngan C.Y."/>
            <person name="Orejas M."/>
            <person name="Orosz E."/>
            <person name="Ouedraogo J.P."/>
            <person name="Overkamp K.M."/>
            <person name="Park H.-S."/>
            <person name="Perrone G."/>
            <person name="Piumi F."/>
            <person name="Punt P.J."/>
            <person name="Ram A.F."/>
            <person name="Ramon A."/>
            <person name="Rauscher S."/>
            <person name="Record E."/>
            <person name="Riano-Pachon D.M."/>
            <person name="Robert V."/>
            <person name="Roehrig J."/>
            <person name="Ruller R."/>
            <person name="Salamov A."/>
            <person name="Salih N.S."/>
            <person name="Samson R.A."/>
            <person name="Sandor E."/>
            <person name="Sanguinetti M."/>
            <person name="Schuetze T."/>
            <person name="Sepcic K."/>
            <person name="Shelest E."/>
            <person name="Sherlock G."/>
            <person name="Sophianopoulou V."/>
            <person name="Squina F.M."/>
            <person name="Sun H."/>
            <person name="Susca A."/>
            <person name="Todd R.B."/>
            <person name="Tsang A."/>
            <person name="Unkles S.E."/>
            <person name="van de Wiele N."/>
            <person name="van Rossen-Uffink D."/>
            <person name="Oliveira J.V."/>
            <person name="Vesth T.C."/>
            <person name="Visser J."/>
            <person name="Yu J.-H."/>
            <person name="Zhou M."/>
            <person name="Andersen M.R."/>
            <person name="Archer D.B."/>
            <person name="Baker S.E."/>
            <person name="Benoit I."/>
            <person name="Brakhage A.A."/>
            <person name="Braus G.H."/>
            <person name="Fischer R."/>
            <person name="Frisvad J.C."/>
            <person name="Goldman G.H."/>
            <person name="Houbraken J."/>
            <person name="Oakley B."/>
            <person name="Pocsi I."/>
            <person name="Scazzocchio C."/>
            <person name="Seiboth B."/>
            <person name="vanKuyk P.A."/>
            <person name="Wortman J."/>
            <person name="Dyer P.S."/>
            <person name="Grigoriev I.V."/>
        </authorList>
    </citation>
    <scope>NUCLEOTIDE SEQUENCE [LARGE SCALE GENOMIC DNA]</scope>
    <source>
        <strain evidence="4">CBS 593.65</strain>
    </source>
</reference>
<proteinExistence type="predicted"/>
<protein>
    <submittedName>
        <fullName evidence="3">Uncharacterized protein</fullName>
    </submittedName>
</protein>
<evidence type="ECO:0000313" key="3">
    <source>
        <dbReference type="EMBL" id="OJJ51993.1"/>
    </source>
</evidence>
<accession>A0A1L9SY81</accession>
<evidence type="ECO:0000256" key="2">
    <source>
        <dbReference type="SAM" id="Phobius"/>
    </source>
</evidence>
<keyword evidence="2" id="KW-0812">Transmembrane</keyword>
<evidence type="ECO:0000256" key="1">
    <source>
        <dbReference type="SAM" id="MobiDB-lite"/>
    </source>
</evidence>
<dbReference type="Proteomes" id="UP000184356">
    <property type="component" value="Unassembled WGS sequence"/>
</dbReference>
<dbReference type="EMBL" id="KV878607">
    <property type="protein sequence ID" value="OJJ51993.1"/>
    <property type="molecule type" value="Genomic_DNA"/>
</dbReference>